<keyword evidence="2" id="KW-0812">Transmembrane</keyword>
<feature type="region of interest" description="Disordered" evidence="1">
    <location>
        <begin position="676"/>
        <end position="776"/>
    </location>
</feature>
<evidence type="ECO:0000313" key="4">
    <source>
        <dbReference type="EMBL" id="KAF8707490.1"/>
    </source>
</evidence>
<feature type="region of interest" description="Disordered" evidence="1">
    <location>
        <begin position="942"/>
        <end position="962"/>
    </location>
</feature>
<keyword evidence="2" id="KW-1133">Transmembrane helix</keyword>
<sequence>MTRPPWTDESRLLCGPCSSQVVPESHNISTFGNYPSTHISSLSRTEHTAGDPRLSSVGTSLAASPAHVASSSLGVTHQILHSDDLFPPYFISRPPEHNNQAIQWSPVQYLGSLDAFPTMQQEPIESFPVFDDLVSYQMFPDDDPEFSDFIQQPTLFAHGNFVDFSTHQQDHSVWDGCKVPGPDRDLSSERHNAFVGPSMSLGQNSLYHALMSLEYTSDESNPHSPIPARSTTHSPDSTKSPSHVDDTTELEDANEDPDGIEISVCGSLTSGIGSDTGPLLFVLQSYANWMNKMMFDPSRSSEKLRNRVLAIYFESSRSRHQMILTANVLQAVLAFSANYKPMLFTLAKEVRETLVQSMNSLYSGTSVYSPLRLTLEVNLFFLIGPVHEGLRFMNDIAPVLRRMCSNTMSRYIHLPSLLDHPDHNVRAYPMVDILYSMLTGLPTALKYDATIYPRGRAPGYTEPVGAWLTGQPSELTLILARITSLHGEFGIDIDPSIVEEIESDIRDFKPDPGTSAEPSRTIVRLVVLESWRQVGYINLYMRLCGETAFGPRVQAAQRRLMKLITHTKPGQKGVFHLGPCLEIAGLVTSRPDERRQILQRLQSLPHSRMESFLKHGIHVLHDIWARTDAEGRPARQKKCDETRPACRRCKTAGIECSGYTDPAYLRYSAPDYSRPKHLRTVSRDGSSATASASRYAAGPLTPDASDSSFYAGAHGVHPPPPPPPPLPSSSSSSLSASASVSANYKPTSSKANRKNRAGPNVRVGTGPTAHTTSTYTAPSFPGLFSDQWSDAPFFGPAPSSYARIEEVVDCDGDGVGVVGSTSRVDVQGSVPDGIVVQAPTPPHEPLDLPAVPGTGTGADSGGGAAGRSLAPRSWQKRARTPMTSGQASLYDALFSLARPGEDYYNPPPAPNPTWTPASRNSGESLLIPLTEGGPERRLYSVLDYSDDGDDGDDGDREDPEDPEGVKAIMLRSLPLDCNVKSNTLPFMLESYAIWIARMIFDPLRVAAVGRYYVFRQYELGETTQLRMLLVSHFARTVARSTDYDLNNLPSLVRFRDHMSESYHTANALSTRNRSRELDLNTAARAFSHSYELISIACKLLPLSSVLAIMQAGAPIFRRACPDPPEALVHLPSLLLNIDVSLRYYATMDVLFSVITNRPMFFRYDATFTENITESMMYIENHLGLQWLYGVPDRLVVTLARMNALREDLGSYVEDKHIRELEAEIASFRVVLGFSGDPSLTMARMVVQECWRQAAYMYLYMGLGGANSEDARVKKAHRRFMQTFKESTPGRHPDLFLIFPMMILGIATHQPEDQDLIRRRMLNLPDCARRKTFGNEANHVVGPSARLFARDRHVILDVSRRSGPVLLALVIGFAVHIAFALIQGNKRIAFLSLISREEVVAYRRTVVPRGAGMTVHPGRFRRNDITQAQLRPFTGTSIVLQDIKAQPLGPPNDNHLSDERSRFSLIKDTAPKAWGGGFDAVITAVTGVVVAVFFGGIAYVAWYKADVLDKIEEAFAPGYDPTEDELGVRNYALSTWQVKRKEQALVDSIMEGREAGHYFLFLGPNGSGKTTMMVDAMRKVVADGVTICDAHPDLEVFRLRLGKALNYEYNEDSQTGLFQRRDPREGGPRLDIERAMNKLEKVAIRRARKTGRPIVLIINDIHLFNNDDDGRLLLQQLQQRAENWAESVTTSGHIQSCVGDMGAYQRVKVNWNSSGQIANRMQIFSVKDLEPVEAFNALKKLRQESIGREELESDQILVRAAKTSGGRLAHLNRLARSRDINHTVQNLKNNEKSWLLSNFGLIPDCDDDVEEEAKWASCTWLLLQEFVRRRVEMEKRLDLESSESGGPANVDHIPVPSIPYFECRRIMTRGDFLARLDQMNIISIDVSVHYQVRLDSMLTLEAAREVVSEPEFEPMLKGVLARVDELESLGRTRELTFKDVKPGDRIKVVIDKTGRIDK</sequence>
<feature type="transmembrane region" description="Helical" evidence="2">
    <location>
        <begin position="1479"/>
        <end position="1501"/>
    </location>
</feature>
<dbReference type="InterPro" id="IPR041664">
    <property type="entry name" value="AAA_16"/>
</dbReference>
<dbReference type="CDD" id="cd00067">
    <property type="entry name" value="GAL4"/>
    <property type="match status" value="1"/>
</dbReference>
<dbReference type="Pfam" id="PF00172">
    <property type="entry name" value="Zn_clus"/>
    <property type="match status" value="1"/>
</dbReference>
<dbReference type="InterPro" id="IPR021858">
    <property type="entry name" value="Fun_TF"/>
</dbReference>
<accession>A0A8H7HUU0</accession>
<gene>
    <name evidence="4" type="ORF">RHS03_04465</name>
</gene>
<dbReference type="GO" id="GO:0000981">
    <property type="term" value="F:DNA-binding transcription factor activity, RNA polymerase II-specific"/>
    <property type="evidence" value="ECO:0007669"/>
    <property type="project" value="InterPro"/>
</dbReference>
<dbReference type="SUPFAM" id="SSF52540">
    <property type="entry name" value="P-loop containing nucleoside triphosphate hydrolases"/>
    <property type="match status" value="1"/>
</dbReference>
<dbReference type="Pfam" id="PF24913">
    <property type="entry name" value="WHD_AAA_fung"/>
    <property type="match status" value="1"/>
</dbReference>
<evidence type="ECO:0000256" key="1">
    <source>
        <dbReference type="SAM" id="MobiDB-lite"/>
    </source>
</evidence>
<dbReference type="PANTHER" id="PTHR36168">
    <property type="entry name" value="CHROMOSOME 1, WHOLE GENOME SHOTGUN SEQUENCE"/>
    <property type="match status" value="1"/>
</dbReference>
<feature type="compositionally biased region" description="Acidic residues" evidence="1">
    <location>
        <begin position="247"/>
        <end position="259"/>
    </location>
</feature>
<feature type="region of interest" description="Disordered" evidence="1">
    <location>
        <begin position="901"/>
        <end position="929"/>
    </location>
</feature>
<dbReference type="Gene3D" id="3.40.50.300">
    <property type="entry name" value="P-loop containing nucleotide triphosphate hydrolases"/>
    <property type="match status" value="1"/>
</dbReference>
<dbReference type="InterPro" id="IPR003593">
    <property type="entry name" value="AAA+_ATPase"/>
</dbReference>
<feature type="compositionally biased region" description="Polar residues" evidence="1">
    <location>
        <begin position="217"/>
        <end position="241"/>
    </location>
</feature>
<dbReference type="GO" id="GO:0008270">
    <property type="term" value="F:zinc ion binding"/>
    <property type="evidence" value="ECO:0007669"/>
    <property type="project" value="InterPro"/>
</dbReference>
<dbReference type="PANTHER" id="PTHR36168:SF1">
    <property type="entry name" value="ORC1-LIKE AAA ATPASE DOMAIN-CONTAINING PROTEIN"/>
    <property type="match status" value="1"/>
</dbReference>
<dbReference type="Proteomes" id="UP000602905">
    <property type="component" value="Unassembled WGS sequence"/>
</dbReference>
<dbReference type="InterPro" id="IPR027417">
    <property type="entry name" value="P-loop_NTPase"/>
</dbReference>
<evidence type="ECO:0000256" key="2">
    <source>
        <dbReference type="SAM" id="Phobius"/>
    </source>
</evidence>
<feature type="non-terminal residue" evidence="4">
    <location>
        <position position="1957"/>
    </location>
</feature>
<feature type="region of interest" description="Disordered" evidence="1">
    <location>
        <begin position="850"/>
        <end position="883"/>
    </location>
</feature>
<organism evidence="4 5">
    <name type="scientific">Rhizoctonia solani</name>
    <dbReference type="NCBI Taxonomy" id="456999"/>
    <lineage>
        <taxon>Eukaryota</taxon>
        <taxon>Fungi</taxon>
        <taxon>Dikarya</taxon>
        <taxon>Basidiomycota</taxon>
        <taxon>Agaricomycotina</taxon>
        <taxon>Agaricomycetes</taxon>
        <taxon>Cantharellales</taxon>
        <taxon>Ceratobasidiaceae</taxon>
        <taxon>Rhizoctonia</taxon>
    </lineage>
</organism>
<proteinExistence type="predicted"/>
<dbReference type="InterPro" id="IPR056808">
    <property type="entry name" value="HTH_AAA"/>
</dbReference>
<dbReference type="OrthoDB" id="3225791at2759"/>
<dbReference type="InterPro" id="IPR001138">
    <property type="entry name" value="Zn2Cys6_DnaBD"/>
</dbReference>
<evidence type="ECO:0000313" key="5">
    <source>
        <dbReference type="Proteomes" id="UP000602905"/>
    </source>
</evidence>
<evidence type="ECO:0000259" key="3">
    <source>
        <dbReference type="SMART" id="SM00382"/>
    </source>
</evidence>
<name>A0A8H7HUU0_9AGAM</name>
<comment type="caution">
    <text evidence="4">The sequence shown here is derived from an EMBL/GenBank/DDBJ whole genome shotgun (WGS) entry which is preliminary data.</text>
</comment>
<keyword evidence="2" id="KW-0472">Membrane</keyword>
<dbReference type="EMBL" id="JACYCD010000049">
    <property type="protein sequence ID" value="KAF8707490.1"/>
    <property type="molecule type" value="Genomic_DNA"/>
</dbReference>
<feature type="compositionally biased region" description="Pro residues" evidence="1">
    <location>
        <begin position="717"/>
        <end position="727"/>
    </location>
</feature>
<feature type="compositionally biased region" description="Acidic residues" evidence="1">
    <location>
        <begin position="944"/>
        <end position="962"/>
    </location>
</feature>
<feature type="compositionally biased region" description="Low complexity" evidence="1">
    <location>
        <begin position="728"/>
        <end position="739"/>
    </location>
</feature>
<dbReference type="Pfam" id="PF11951">
    <property type="entry name" value="Fungal_trans_2"/>
    <property type="match status" value="2"/>
</dbReference>
<feature type="domain" description="AAA+ ATPase" evidence="3">
    <location>
        <begin position="1554"/>
        <end position="1785"/>
    </location>
</feature>
<protein>
    <recommendedName>
        <fullName evidence="3">AAA+ ATPase domain-containing protein</fullName>
    </recommendedName>
</protein>
<feature type="transmembrane region" description="Helical" evidence="2">
    <location>
        <begin position="1364"/>
        <end position="1381"/>
    </location>
</feature>
<feature type="compositionally biased region" description="Polar residues" evidence="1">
    <location>
        <begin position="740"/>
        <end position="750"/>
    </location>
</feature>
<reference evidence="4" key="1">
    <citation type="submission" date="2020-09" db="EMBL/GenBank/DDBJ databases">
        <title>Comparative genome analyses of four rice-infecting Rhizoctonia solani isolates reveal extensive enrichment of homogalacturonan modification genes.</title>
        <authorList>
            <person name="Lee D.-Y."/>
            <person name="Jeon J."/>
            <person name="Kim K.-T."/>
            <person name="Cheong K."/>
            <person name="Song H."/>
            <person name="Choi G."/>
            <person name="Ko J."/>
            <person name="Opiyo S.O."/>
            <person name="Zuo S."/>
            <person name="Madhav S."/>
            <person name="Lee Y.-H."/>
            <person name="Wang G.-L."/>
        </authorList>
    </citation>
    <scope>NUCLEOTIDE SEQUENCE</scope>
    <source>
        <strain evidence="4">AG1-IA WGL</strain>
    </source>
</reference>
<dbReference type="SMART" id="SM00382">
    <property type="entry name" value="AAA"/>
    <property type="match status" value="1"/>
</dbReference>
<feature type="compositionally biased region" description="Gly residues" evidence="1">
    <location>
        <begin position="854"/>
        <end position="865"/>
    </location>
</feature>
<feature type="region of interest" description="Disordered" evidence="1">
    <location>
        <begin position="217"/>
        <end position="259"/>
    </location>
</feature>
<dbReference type="Pfam" id="PF13191">
    <property type="entry name" value="AAA_16"/>
    <property type="match status" value="1"/>
</dbReference>
<feature type="compositionally biased region" description="Low complexity" evidence="1">
    <location>
        <begin position="686"/>
        <end position="697"/>
    </location>
</feature>